<gene>
    <name evidence="1" type="ORF">Ccrd_003072</name>
</gene>
<reference evidence="1 2" key="1">
    <citation type="journal article" date="2016" name="Sci. Rep.">
        <title>The genome sequence of the outbreeding globe artichoke constructed de novo incorporating a phase-aware low-pass sequencing strategy of F1 progeny.</title>
        <authorList>
            <person name="Scaglione D."/>
            <person name="Reyes-Chin-Wo S."/>
            <person name="Acquadro A."/>
            <person name="Froenicke L."/>
            <person name="Portis E."/>
            <person name="Beitel C."/>
            <person name="Tirone M."/>
            <person name="Mauro R."/>
            <person name="Lo Monaco A."/>
            <person name="Mauromicale G."/>
            <person name="Faccioli P."/>
            <person name="Cattivelli L."/>
            <person name="Rieseberg L."/>
            <person name="Michelmore R."/>
            <person name="Lanteri S."/>
        </authorList>
    </citation>
    <scope>NUCLEOTIDE SEQUENCE [LARGE SCALE GENOMIC DNA]</scope>
    <source>
        <strain evidence="1">2C</strain>
    </source>
</reference>
<evidence type="ECO:0000313" key="1">
    <source>
        <dbReference type="EMBL" id="KVH94870.1"/>
    </source>
</evidence>
<dbReference type="AlphaFoldDB" id="A0A118JX21"/>
<evidence type="ECO:0000313" key="2">
    <source>
        <dbReference type="Proteomes" id="UP000243975"/>
    </source>
</evidence>
<proteinExistence type="predicted"/>
<sequence length="61" mass="6669">MGIDIYAHKDNEIGYAAKKVMMLINKLFHLCCISNALMSTSSVDLMPLSNNICAGKKNVHG</sequence>
<comment type="caution">
    <text evidence="1">The sequence shown here is derived from an EMBL/GenBank/DDBJ whole genome shotgun (WGS) entry which is preliminary data.</text>
</comment>
<keyword evidence="2" id="KW-1185">Reference proteome</keyword>
<dbReference type="Proteomes" id="UP000243975">
    <property type="component" value="Unassembled WGS sequence"/>
</dbReference>
<organism evidence="1 2">
    <name type="scientific">Cynara cardunculus var. scolymus</name>
    <name type="common">Globe artichoke</name>
    <name type="synonym">Cynara scolymus</name>
    <dbReference type="NCBI Taxonomy" id="59895"/>
    <lineage>
        <taxon>Eukaryota</taxon>
        <taxon>Viridiplantae</taxon>
        <taxon>Streptophyta</taxon>
        <taxon>Embryophyta</taxon>
        <taxon>Tracheophyta</taxon>
        <taxon>Spermatophyta</taxon>
        <taxon>Magnoliopsida</taxon>
        <taxon>eudicotyledons</taxon>
        <taxon>Gunneridae</taxon>
        <taxon>Pentapetalae</taxon>
        <taxon>asterids</taxon>
        <taxon>campanulids</taxon>
        <taxon>Asterales</taxon>
        <taxon>Asteraceae</taxon>
        <taxon>Carduoideae</taxon>
        <taxon>Cardueae</taxon>
        <taxon>Carduinae</taxon>
        <taxon>Cynara</taxon>
    </lineage>
</organism>
<accession>A0A118JX21</accession>
<protein>
    <submittedName>
        <fullName evidence="1">Uncharacterized protein</fullName>
    </submittedName>
</protein>
<dbReference type="EMBL" id="LEKV01004514">
    <property type="protein sequence ID" value="KVH94870.1"/>
    <property type="molecule type" value="Genomic_DNA"/>
</dbReference>
<dbReference type="Gramene" id="KVH94870">
    <property type="protein sequence ID" value="KVH94870"/>
    <property type="gene ID" value="Ccrd_003072"/>
</dbReference>
<name>A0A118JX21_CYNCS</name>